<sequence length="327" mass="33776">MPEVEQTADVTTLTVQLLSAYLANNSVASGELADLIRTTRAALTGEAEVDAAAAPETFTPAVSVRKSLASSEHIISLIDGKPYKTLKRHLASHGLTPDTYRTRYNLPSSYPMVAPDYAAHRRAVAQKVGLGTRKPVADTAEPTEPVEAADQLIEAALPDATPEQQPEPTKAPAKKTSGRPAKKTAEASPDENTSASDAPSPKASDTPVEAEGAAAPKRKAGKAPSRPRKATKTEAEGESSAATAEPSSPSADEAAPETAAPKRRGRIGLFKAGASETTAKGDAEPQQANAAGPVEAASPKSQPKPKKKAPRMAREPGKAAAAKDSAS</sequence>
<dbReference type="Pfam" id="PF05443">
    <property type="entry name" value="ROS_MUCR"/>
    <property type="match status" value="1"/>
</dbReference>
<feature type="compositionally biased region" description="Basic residues" evidence="2">
    <location>
        <begin position="172"/>
        <end position="182"/>
    </location>
</feature>
<dbReference type="Proteomes" id="UP000555448">
    <property type="component" value="Unassembled WGS sequence"/>
</dbReference>
<dbReference type="GO" id="GO:0008270">
    <property type="term" value="F:zinc ion binding"/>
    <property type="evidence" value="ECO:0007669"/>
    <property type="project" value="InterPro"/>
</dbReference>
<name>A0A7W7K8S6_9SPHN</name>
<dbReference type="EMBL" id="JACHLR010000005">
    <property type="protein sequence ID" value="MBB4858340.1"/>
    <property type="molecule type" value="Genomic_DNA"/>
</dbReference>
<accession>A0A7W7K8S6</accession>
<dbReference type="AlphaFoldDB" id="A0A7W7K8S6"/>
<dbReference type="GO" id="GO:0006355">
    <property type="term" value="P:regulation of DNA-templated transcription"/>
    <property type="evidence" value="ECO:0007669"/>
    <property type="project" value="InterPro"/>
</dbReference>
<evidence type="ECO:0000256" key="1">
    <source>
        <dbReference type="ARBA" id="ARBA00007031"/>
    </source>
</evidence>
<evidence type="ECO:0000256" key="2">
    <source>
        <dbReference type="SAM" id="MobiDB-lite"/>
    </source>
</evidence>
<dbReference type="InterPro" id="IPR008807">
    <property type="entry name" value="ROS_MUCR"/>
</dbReference>
<feature type="region of interest" description="Disordered" evidence="2">
    <location>
        <begin position="158"/>
        <end position="327"/>
    </location>
</feature>
<dbReference type="Gene3D" id="1.10.10.1550">
    <property type="entry name" value="ROS/MUCR transcriptional regulator protein"/>
    <property type="match status" value="1"/>
</dbReference>
<feature type="compositionally biased region" description="Basic residues" evidence="2">
    <location>
        <begin position="216"/>
        <end position="230"/>
    </location>
</feature>
<organism evidence="3 4">
    <name type="scientific">Novosphingobium chloroacetimidivorans</name>
    <dbReference type="NCBI Taxonomy" id="1428314"/>
    <lineage>
        <taxon>Bacteria</taxon>
        <taxon>Pseudomonadati</taxon>
        <taxon>Pseudomonadota</taxon>
        <taxon>Alphaproteobacteria</taxon>
        <taxon>Sphingomonadales</taxon>
        <taxon>Sphingomonadaceae</taxon>
        <taxon>Novosphingobium</taxon>
    </lineage>
</organism>
<comment type="caution">
    <text evidence="3">The sequence shown here is derived from an EMBL/GenBank/DDBJ whole genome shotgun (WGS) entry which is preliminary data.</text>
</comment>
<evidence type="ECO:0000313" key="3">
    <source>
        <dbReference type="EMBL" id="MBB4858340.1"/>
    </source>
</evidence>
<evidence type="ECO:0000313" key="4">
    <source>
        <dbReference type="Proteomes" id="UP000555448"/>
    </source>
</evidence>
<dbReference type="InterPro" id="IPR041920">
    <property type="entry name" value="ROS/MUCR_sf"/>
</dbReference>
<dbReference type="GO" id="GO:0003677">
    <property type="term" value="F:DNA binding"/>
    <property type="evidence" value="ECO:0007669"/>
    <property type="project" value="InterPro"/>
</dbReference>
<keyword evidence="4" id="KW-1185">Reference proteome</keyword>
<gene>
    <name evidence="3" type="ORF">HNO88_001659</name>
</gene>
<dbReference type="RefSeq" id="WP_184243907.1">
    <property type="nucleotide sequence ID" value="NZ_JACHLR010000005.1"/>
</dbReference>
<feature type="compositionally biased region" description="Low complexity" evidence="2">
    <location>
        <begin position="238"/>
        <end position="259"/>
    </location>
</feature>
<comment type="similarity">
    <text evidence="1">Belongs to the ros/MucR family.</text>
</comment>
<reference evidence="3 4" key="1">
    <citation type="submission" date="2020-08" db="EMBL/GenBank/DDBJ databases">
        <title>Functional genomics of gut bacteria from endangered species of beetles.</title>
        <authorList>
            <person name="Carlos-Shanley C."/>
        </authorList>
    </citation>
    <scope>NUCLEOTIDE SEQUENCE [LARGE SCALE GENOMIC DNA]</scope>
    <source>
        <strain evidence="3 4">S00245</strain>
    </source>
</reference>
<feature type="compositionally biased region" description="Low complexity" evidence="2">
    <location>
        <begin position="193"/>
        <end position="215"/>
    </location>
</feature>
<protein>
    <submittedName>
        <fullName evidence="3">Putative transcriptional regulator</fullName>
    </submittedName>
</protein>
<proteinExistence type="inferred from homology"/>